<evidence type="ECO:0000313" key="13">
    <source>
        <dbReference type="Proteomes" id="UP000186601"/>
    </source>
</evidence>
<accession>A0A2R6PNX8</accession>
<evidence type="ECO:0000256" key="9">
    <source>
        <dbReference type="PROSITE-ProRule" id="PRU00282"/>
    </source>
</evidence>
<comment type="subcellular location">
    <subcellularLocation>
        <location evidence="1">Mitochondrion membrane</location>
        <topology evidence="1">Multi-pass membrane protein</topology>
    </subcellularLocation>
</comment>
<evidence type="ECO:0000256" key="11">
    <source>
        <dbReference type="SAM" id="MobiDB-lite"/>
    </source>
</evidence>
<dbReference type="InterPro" id="IPR050567">
    <property type="entry name" value="Mitochondrial_Carrier"/>
</dbReference>
<keyword evidence="13" id="KW-1185">Reference proteome</keyword>
<comment type="similarity">
    <text evidence="2 10">Belongs to the mitochondrial carrier (TC 2.A.29) family.</text>
</comment>
<evidence type="ECO:0000313" key="12">
    <source>
        <dbReference type="EMBL" id="PSR93897.1"/>
    </source>
</evidence>
<dbReference type="Gene3D" id="1.50.40.10">
    <property type="entry name" value="Mitochondrial carrier domain"/>
    <property type="match status" value="1"/>
</dbReference>
<sequence length="336" mass="37308">MSDNVHLDPTVDLFAGSVAGWSGSYVSTETDMLKHKWFRHCWAHSWLSIRHRTAVKVRLQNPEVASRYRSVFHAFSTIIREERVRGLFRGISSPLLTTAPLNGVVFASYRFFLKLQLEDAKAQPTLFQVTLAGVGCGLLASIVTSPTELIKIQQQSIIIPAKGVAPSVRDVALEILRRRGLKGFYRGFFPTAIRETGFGAYFGVYEATLMYFSSPSEPLPHSPQDRSPLLSEAAQPPSHTKPRSHSYPVLLLAGGLAGAMSWIVTFPFDVIKTRVQSTLSPGSDNPYRNTLSTIVHSYRQEGLRVFFHGLTPTLIRAIPVNMVTFATFETIVQALS</sequence>
<dbReference type="EMBL" id="MLYV02000465">
    <property type="protein sequence ID" value="PSR93897.1"/>
    <property type="molecule type" value="Genomic_DNA"/>
</dbReference>
<protein>
    <recommendedName>
        <fullName evidence="14">Carnitine/acyl carnitine carrier</fullName>
    </recommendedName>
</protein>
<evidence type="ECO:0000256" key="2">
    <source>
        <dbReference type="ARBA" id="ARBA00006375"/>
    </source>
</evidence>
<evidence type="ECO:0000256" key="10">
    <source>
        <dbReference type="RuleBase" id="RU000488"/>
    </source>
</evidence>
<feature type="region of interest" description="Disordered" evidence="11">
    <location>
        <begin position="216"/>
        <end position="244"/>
    </location>
</feature>
<name>A0A2R6PNX8_9APHY</name>
<proteinExistence type="inferred from homology"/>
<dbReference type="AlphaFoldDB" id="A0A2R6PNX8"/>
<evidence type="ECO:0008006" key="14">
    <source>
        <dbReference type="Google" id="ProtNLM"/>
    </source>
</evidence>
<evidence type="ECO:0000256" key="5">
    <source>
        <dbReference type="ARBA" id="ARBA00022737"/>
    </source>
</evidence>
<dbReference type="Proteomes" id="UP000186601">
    <property type="component" value="Unassembled WGS sequence"/>
</dbReference>
<feature type="repeat" description="Solcar" evidence="9">
    <location>
        <begin position="124"/>
        <end position="211"/>
    </location>
</feature>
<dbReference type="PANTHER" id="PTHR45624:SF10">
    <property type="entry name" value="SLC (SOLUTE CARRIER) HOMOLOG"/>
    <property type="match status" value="1"/>
</dbReference>
<dbReference type="OrthoDB" id="14252at2759"/>
<dbReference type="Pfam" id="PF00153">
    <property type="entry name" value="Mito_carr"/>
    <property type="match status" value="3"/>
</dbReference>
<keyword evidence="8 9" id="KW-0472">Membrane</keyword>
<keyword evidence="6" id="KW-1133">Transmembrane helix</keyword>
<evidence type="ECO:0000256" key="7">
    <source>
        <dbReference type="ARBA" id="ARBA00023128"/>
    </source>
</evidence>
<evidence type="ECO:0000256" key="4">
    <source>
        <dbReference type="ARBA" id="ARBA00022692"/>
    </source>
</evidence>
<comment type="caution">
    <text evidence="12">The sequence shown here is derived from an EMBL/GenBank/DDBJ whole genome shotgun (WGS) entry which is preliminary data.</text>
</comment>
<dbReference type="PROSITE" id="PS50920">
    <property type="entry name" value="SOLCAR"/>
    <property type="match status" value="3"/>
</dbReference>
<dbReference type="InterPro" id="IPR018108">
    <property type="entry name" value="MCP_transmembrane"/>
</dbReference>
<evidence type="ECO:0000256" key="1">
    <source>
        <dbReference type="ARBA" id="ARBA00004225"/>
    </source>
</evidence>
<evidence type="ECO:0000256" key="8">
    <source>
        <dbReference type="ARBA" id="ARBA00023136"/>
    </source>
</evidence>
<keyword evidence="5" id="KW-0677">Repeat</keyword>
<dbReference type="PANTHER" id="PTHR45624">
    <property type="entry name" value="MITOCHONDRIAL BASIC AMINO ACIDS TRANSPORTER-RELATED"/>
    <property type="match status" value="1"/>
</dbReference>
<keyword evidence="3 10" id="KW-0813">Transport</keyword>
<gene>
    <name evidence="12" type="ORF">PHLCEN_2v4590</name>
</gene>
<evidence type="ECO:0000256" key="3">
    <source>
        <dbReference type="ARBA" id="ARBA00022448"/>
    </source>
</evidence>
<dbReference type="GO" id="GO:0031966">
    <property type="term" value="C:mitochondrial membrane"/>
    <property type="evidence" value="ECO:0007669"/>
    <property type="project" value="UniProtKB-SubCell"/>
</dbReference>
<keyword evidence="7" id="KW-0496">Mitochondrion</keyword>
<dbReference type="SUPFAM" id="SSF103506">
    <property type="entry name" value="Mitochondrial carrier"/>
    <property type="match status" value="1"/>
</dbReference>
<reference evidence="12 13" key="1">
    <citation type="submission" date="2018-02" db="EMBL/GenBank/DDBJ databases">
        <title>Genome sequence of the basidiomycete white-rot fungus Phlebia centrifuga.</title>
        <authorList>
            <person name="Granchi Z."/>
            <person name="Peng M."/>
            <person name="de Vries R.P."/>
            <person name="Hilden K."/>
            <person name="Makela M.R."/>
            <person name="Grigoriev I."/>
            <person name="Riley R."/>
        </authorList>
    </citation>
    <scope>NUCLEOTIDE SEQUENCE [LARGE SCALE GENOMIC DNA]</scope>
    <source>
        <strain evidence="12 13">FBCC195</strain>
    </source>
</reference>
<evidence type="ECO:0000256" key="6">
    <source>
        <dbReference type="ARBA" id="ARBA00022989"/>
    </source>
</evidence>
<organism evidence="12 13">
    <name type="scientific">Hermanssonia centrifuga</name>
    <dbReference type="NCBI Taxonomy" id="98765"/>
    <lineage>
        <taxon>Eukaryota</taxon>
        <taxon>Fungi</taxon>
        <taxon>Dikarya</taxon>
        <taxon>Basidiomycota</taxon>
        <taxon>Agaricomycotina</taxon>
        <taxon>Agaricomycetes</taxon>
        <taxon>Polyporales</taxon>
        <taxon>Meruliaceae</taxon>
        <taxon>Hermanssonia</taxon>
    </lineage>
</organism>
<keyword evidence="4 9" id="KW-0812">Transmembrane</keyword>
<dbReference type="InterPro" id="IPR023395">
    <property type="entry name" value="MCP_dom_sf"/>
</dbReference>
<feature type="repeat" description="Solcar" evidence="9">
    <location>
        <begin position="245"/>
        <end position="334"/>
    </location>
</feature>
<dbReference type="GO" id="GO:0022857">
    <property type="term" value="F:transmembrane transporter activity"/>
    <property type="evidence" value="ECO:0007669"/>
    <property type="project" value="TreeGrafter"/>
</dbReference>
<feature type="repeat" description="Solcar" evidence="9">
    <location>
        <begin position="7"/>
        <end position="115"/>
    </location>
</feature>